<feature type="non-terminal residue" evidence="1">
    <location>
        <position position="60"/>
    </location>
</feature>
<accession>A0ACA9S7G6</accession>
<name>A0ACA9S7G6_9GLOM</name>
<proteinExistence type="predicted"/>
<sequence>PKRIASRLTNIQEKQFLSFFQDKDNIVMSLYHTDSKGSLILYLRNQKNEMWKNSIKLIQM</sequence>
<comment type="caution">
    <text evidence="1">The sequence shown here is derived from an EMBL/GenBank/DDBJ whole genome shotgun (WGS) entry which is preliminary data.</text>
</comment>
<reference evidence="1" key="1">
    <citation type="submission" date="2021-06" db="EMBL/GenBank/DDBJ databases">
        <authorList>
            <person name="Kallberg Y."/>
            <person name="Tangrot J."/>
            <person name="Rosling A."/>
        </authorList>
    </citation>
    <scope>NUCLEOTIDE SEQUENCE</scope>
    <source>
        <strain evidence="1">MA461A</strain>
    </source>
</reference>
<evidence type="ECO:0000313" key="1">
    <source>
        <dbReference type="EMBL" id="CAG8830150.1"/>
    </source>
</evidence>
<dbReference type="EMBL" id="CAJVQC010098606">
    <property type="protein sequence ID" value="CAG8830150.1"/>
    <property type="molecule type" value="Genomic_DNA"/>
</dbReference>
<organism evidence="1 2">
    <name type="scientific">Racocetra persica</name>
    <dbReference type="NCBI Taxonomy" id="160502"/>
    <lineage>
        <taxon>Eukaryota</taxon>
        <taxon>Fungi</taxon>
        <taxon>Fungi incertae sedis</taxon>
        <taxon>Mucoromycota</taxon>
        <taxon>Glomeromycotina</taxon>
        <taxon>Glomeromycetes</taxon>
        <taxon>Diversisporales</taxon>
        <taxon>Gigasporaceae</taxon>
        <taxon>Racocetra</taxon>
    </lineage>
</organism>
<feature type="non-terminal residue" evidence="1">
    <location>
        <position position="1"/>
    </location>
</feature>
<keyword evidence="2" id="KW-1185">Reference proteome</keyword>
<protein>
    <submittedName>
        <fullName evidence="1">19732_t:CDS:1</fullName>
    </submittedName>
</protein>
<gene>
    <name evidence="1" type="ORF">RPERSI_LOCUS27709</name>
</gene>
<evidence type="ECO:0000313" key="2">
    <source>
        <dbReference type="Proteomes" id="UP000789920"/>
    </source>
</evidence>
<dbReference type="Proteomes" id="UP000789920">
    <property type="component" value="Unassembled WGS sequence"/>
</dbReference>